<name>G6YQ20_9GAMM</name>
<protein>
    <recommendedName>
        <fullName evidence="3">Porin</fullName>
    </recommendedName>
</protein>
<dbReference type="Proteomes" id="UP000003208">
    <property type="component" value="Unassembled WGS sequence"/>
</dbReference>
<accession>G6YQ20</accession>
<organism evidence="1 2">
    <name type="scientific">Marinobacter manganoxydans MnI7-9</name>
    <dbReference type="NCBI Taxonomy" id="1094979"/>
    <lineage>
        <taxon>Bacteria</taxon>
        <taxon>Pseudomonadati</taxon>
        <taxon>Pseudomonadota</taxon>
        <taxon>Gammaproteobacteria</taxon>
        <taxon>Pseudomonadales</taxon>
        <taxon>Marinobacteraceae</taxon>
        <taxon>Marinobacter</taxon>
    </lineage>
</organism>
<dbReference type="PATRIC" id="fig|1094979.3.peg.896"/>
<gene>
    <name evidence="1" type="ORF">KYE_04676</name>
</gene>
<dbReference type="EMBL" id="AGTR01000015">
    <property type="protein sequence ID" value="EHJ05796.1"/>
    <property type="molecule type" value="Genomic_DNA"/>
</dbReference>
<evidence type="ECO:0008006" key="3">
    <source>
        <dbReference type="Google" id="ProtNLM"/>
    </source>
</evidence>
<dbReference type="RefSeq" id="WP_008170887.1">
    <property type="nucleotide sequence ID" value="NZ_AGTR01000015.1"/>
</dbReference>
<evidence type="ECO:0000313" key="2">
    <source>
        <dbReference type="Proteomes" id="UP000003208"/>
    </source>
</evidence>
<reference evidence="1 2" key="1">
    <citation type="journal article" date="2012" name="J. Bacteriol.">
        <title>Genome sequence of deep-sea manganese-oxidizing bacterium Marinobacter manganoxydans MnI7-9.</title>
        <authorList>
            <person name="Wang H."/>
            <person name="Li H."/>
            <person name="Shao Z."/>
            <person name="Liao S."/>
            <person name="Johnstone L."/>
            <person name="Rensing C."/>
            <person name="Wang G."/>
        </authorList>
    </citation>
    <scope>NUCLEOTIDE SEQUENCE [LARGE SCALE GENOMIC DNA]</scope>
    <source>
        <strain evidence="1 2">MnI7-9</strain>
    </source>
</reference>
<proteinExistence type="predicted"/>
<sequence>MTASKAEALKLSTLTTVPPSVFSTTTNSPLADDANDTETSTVTFQALHNLSDHMYVYFEGYLGGGDDGVYGVADESERSIASVGGVYYF</sequence>
<dbReference type="AlphaFoldDB" id="G6YQ20"/>
<evidence type="ECO:0000313" key="1">
    <source>
        <dbReference type="EMBL" id="EHJ05796.1"/>
    </source>
</evidence>
<keyword evidence="2" id="KW-1185">Reference proteome</keyword>